<protein>
    <submittedName>
        <fullName evidence="2">Uncharacterized protein</fullName>
    </submittedName>
</protein>
<sequence>MLFKSKRGDLMDMVLVAIGVGFAVLLFVMFGTKLGKDPTKKTVEQLEREQRLHARYIRTLTLGTEESLKAHEQAKRVDDELEWRYLICNEGQAPYVFRARAFSNFDEGWRRGQSEGKDENKCLEMALVNVLYCFAKDNNLSKIIDENNLEDFFGYLMLEVMPFKKLGKTRSRKAIADYVLWQCNPKWINSDILSHDIEAGLNIIAEKNVESTFNYRKIPYAWTQLISQSKN</sequence>
<accession>Q2RX63</accession>
<keyword evidence="1" id="KW-1133">Transmembrane helix</keyword>
<gene>
    <name evidence="2" type="ordered locus">Rru_A0477</name>
</gene>
<organism evidence="2 3">
    <name type="scientific">Rhodospirillum rubrum (strain ATCC 11170 / ATH 1.1.1 / DSM 467 / LMG 4362 / NCIMB 8255 / S1)</name>
    <dbReference type="NCBI Taxonomy" id="269796"/>
    <lineage>
        <taxon>Bacteria</taxon>
        <taxon>Pseudomonadati</taxon>
        <taxon>Pseudomonadota</taxon>
        <taxon>Alphaproteobacteria</taxon>
        <taxon>Rhodospirillales</taxon>
        <taxon>Rhodospirillaceae</taxon>
        <taxon>Rhodospirillum</taxon>
    </lineage>
</organism>
<keyword evidence="1" id="KW-0472">Membrane</keyword>
<evidence type="ECO:0000313" key="2">
    <source>
        <dbReference type="EMBL" id="ABC21282.1"/>
    </source>
</evidence>
<proteinExistence type="predicted"/>
<evidence type="ECO:0000256" key="1">
    <source>
        <dbReference type="SAM" id="Phobius"/>
    </source>
</evidence>
<reference evidence="2 3" key="1">
    <citation type="journal article" date="2011" name="Stand. Genomic Sci.">
        <title>Complete genome sequence of Rhodospirillum rubrum type strain (S1).</title>
        <authorList>
            <person name="Munk A.C."/>
            <person name="Copeland A."/>
            <person name="Lucas S."/>
            <person name="Lapidus A."/>
            <person name="Del Rio T.G."/>
            <person name="Barry K."/>
            <person name="Detter J.C."/>
            <person name="Hammon N."/>
            <person name="Israni S."/>
            <person name="Pitluck S."/>
            <person name="Brettin T."/>
            <person name="Bruce D."/>
            <person name="Han C."/>
            <person name="Tapia R."/>
            <person name="Gilna P."/>
            <person name="Schmutz J."/>
            <person name="Larimer F."/>
            <person name="Land M."/>
            <person name="Kyrpides N.C."/>
            <person name="Mavromatis K."/>
            <person name="Richardson P."/>
            <person name="Rohde M."/>
            <person name="Goker M."/>
            <person name="Klenk H.P."/>
            <person name="Zhang Y."/>
            <person name="Roberts G.P."/>
            <person name="Reslewic S."/>
            <person name="Schwartz D.C."/>
        </authorList>
    </citation>
    <scope>NUCLEOTIDE SEQUENCE [LARGE SCALE GENOMIC DNA]</scope>
    <source>
        <strain evidence="3">ATCC 11170 / ATH 1.1.1 / DSM 467 / LMG 4362 / NCIMB 8255 / S1</strain>
    </source>
</reference>
<keyword evidence="3" id="KW-1185">Reference proteome</keyword>
<keyword evidence="1" id="KW-0812">Transmembrane</keyword>
<feature type="transmembrane region" description="Helical" evidence="1">
    <location>
        <begin position="12"/>
        <end position="31"/>
    </location>
</feature>
<dbReference type="EMBL" id="CP000230">
    <property type="protein sequence ID" value="ABC21282.1"/>
    <property type="molecule type" value="Genomic_DNA"/>
</dbReference>
<dbReference type="EnsemblBacteria" id="ABC21282">
    <property type="protein sequence ID" value="ABC21282"/>
    <property type="gene ID" value="Rru_A0477"/>
</dbReference>
<dbReference type="AlphaFoldDB" id="Q2RX63"/>
<evidence type="ECO:0000313" key="3">
    <source>
        <dbReference type="Proteomes" id="UP000001929"/>
    </source>
</evidence>
<dbReference type="HOGENOM" id="CLU_1199029_0_0_5"/>
<name>Q2RX63_RHORT</name>
<dbReference type="Proteomes" id="UP000001929">
    <property type="component" value="Chromosome"/>
</dbReference>
<dbReference type="KEGG" id="rru:Rru_A0477"/>